<keyword evidence="1" id="KW-1133">Transmembrane helix</keyword>
<keyword evidence="1" id="KW-0812">Transmembrane</keyword>
<protein>
    <submittedName>
        <fullName evidence="2">Uncharacterized protein</fullName>
    </submittedName>
</protein>
<dbReference type="EMBL" id="AIMD01000002">
    <property type="protein sequence ID" value="EJF97857.1"/>
    <property type="molecule type" value="Genomic_DNA"/>
</dbReference>
<name>A0A9P2W3V6_BARTA</name>
<organism evidence="2 3">
    <name type="scientific">Bartonella taylorii 8TBB</name>
    <dbReference type="NCBI Taxonomy" id="1094560"/>
    <lineage>
        <taxon>Bacteria</taxon>
        <taxon>Pseudomonadati</taxon>
        <taxon>Pseudomonadota</taxon>
        <taxon>Alphaproteobacteria</taxon>
        <taxon>Hyphomicrobiales</taxon>
        <taxon>Bartonellaceae</taxon>
        <taxon>Bartonella</taxon>
    </lineage>
</organism>
<dbReference type="RefSeq" id="WP_004857594.1">
    <property type="nucleotide sequence ID" value="NZ_JH725050.1"/>
</dbReference>
<feature type="transmembrane region" description="Helical" evidence="1">
    <location>
        <begin position="24"/>
        <end position="41"/>
    </location>
</feature>
<dbReference type="Pfam" id="PF19455">
    <property type="entry name" value="DUF5993"/>
    <property type="match status" value="1"/>
</dbReference>
<sequence>MFVPFLVALGTAIMTIYGKKNISYAFWTILFIITLFTLYRHETLLLNMSF</sequence>
<dbReference type="InterPro" id="IPR046035">
    <property type="entry name" value="DUF5993"/>
</dbReference>
<proteinExistence type="predicted"/>
<comment type="caution">
    <text evidence="2">The sequence shown here is derived from an EMBL/GenBank/DDBJ whole genome shotgun (WGS) entry which is preliminary data.</text>
</comment>
<evidence type="ECO:0000313" key="3">
    <source>
        <dbReference type="Proteomes" id="UP000002648"/>
    </source>
</evidence>
<gene>
    <name evidence="2" type="ORF">ME9_00038</name>
</gene>
<accession>A0A9P2W3V6</accession>
<evidence type="ECO:0000256" key="1">
    <source>
        <dbReference type="SAM" id="Phobius"/>
    </source>
</evidence>
<keyword evidence="3" id="KW-1185">Reference proteome</keyword>
<reference evidence="2 3" key="1">
    <citation type="submission" date="2012-03" db="EMBL/GenBank/DDBJ databases">
        <title>The Genome Sequence of Bartonella taylorii 8TBB.</title>
        <authorList>
            <consortium name="The Broad Institute Genome Sequencing Platform"/>
            <consortium name="The Broad Institute Genome Sequencing Center for Infectious Disease"/>
            <person name="Feldgarden M."/>
            <person name="Kirby J."/>
            <person name="Kosoy M."/>
            <person name="Birtles R."/>
            <person name="Probert W.S."/>
            <person name="Chiaraviglio L."/>
            <person name="Young S.K."/>
            <person name="Zeng Q."/>
            <person name="Gargeya S."/>
            <person name="Fitzgerald M."/>
            <person name="Haas B."/>
            <person name="Abouelleil A."/>
            <person name="Alvarado L."/>
            <person name="Arachchi H.M."/>
            <person name="Berlin A."/>
            <person name="Chapman S.B."/>
            <person name="Gearin G."/>
            <person name="Goldberg J."/>
            <person name="Griggs A."/>
            <person name="Gujja S."/>
            <person name="Hansen M."/>
            <person name="Heiman D."/>
            <person name="Howarth C."/>
            <person name="Larimer J."/>
            <person name="Lui A."/>
            <person name="MacDonald P.J.P."/>
            <person name="McCowen C."/>
            <person name="Montmayeur A."/>
            <person name="Murphy C."/>
            <person name="Neiman D."/>
            <person name="Pearson M."/>
            <person name="Priest M."/>
            <person name="Roberts A."/>
            <person name="Saif S."/>
            <person name="Shea T."/>
            <person name="Sisk P."/>
            <person name="Stolte C."/>
            <person name="Sykes S."/>
            <person name="Wortman J."/>
            <person name="Nusbaum C."/>
            <person name="Birren B."/>
        </authorList>
    </citation>
    <scope>NUCLEOTIDE SEQUENCE [LARGE SCALE GENOMIC DNA]</scope>
    <source>
        <strain evidence="2 3">8TBB</strain>
    </source>
</reference>
<dbReference type="AlphaFoldDB" id="A0A9P2W3V6"/>
<evidence type="ECO:0000313" key="2">
    <source>
        <dbReference type="EMBL" id="EJF97857.1"/>
    </source>
</evidence>
<dbReference type="Proteomes" id="UP000002648">
    <property type="component" value="Unassembled WGS sequence"/>
</dbReference>
<keyword evidence="1" id="KW-0472">Membrane</keyword>